<dbReference type="OrthoDB" id="9813995at2"/>
<dbReference type="PROSITE" id="PS00198">
    <property type="entry name" value="4FE4S_FER_1"/>
    <property type="match status" value="2"/>
</dbReference>
<dbReference type="SUPFAM" id="SSF54862">
    <property type="entry name" value="4Fe-4S ferredoxins"/>
    <property type="match status" value="1"/>
</dbReference>
<dbReference type="GO" id="GO:0051539">
    <property type="term" value="F:4 iron, 4 sulfur cluster binding"/>
    <property type="evidence" value="ECO:0007669"/>
    <property type="project" value="UniProtKB-KW"/>
</dbReference>
<proteinExistence type="predicted"/>
<dbReference type="InterPro" id="IPR017900">
    <property type="entry name" value="4Fe4S_Fe_S_CS"/>
</dbReference>
<keyword evidence="4" id="KW-0408">Iron</keyword>
<dbReference type="InterPro" id="IPR017896">
    <property type="entry name" value="4Fe4S_Fe-S-bd"/>
</dbReference>
<evidence type="ECO:0000313" key="8">
    <source>
        <dbReference type="Proteomes" id="UP000306912"/>
    </source>
</evidence>
<dbReference type="EMBL" id="VBWP01000004">
    <property type="protein sequence ID" value="TLG74188.1"/>
    <property type="molecule type" value="Genomic_DNA"/>
</dbReference>
<keyword evidence="8" id="KW-1185">Reference proteome</keyword>
<sequence length="266" mass="30675">MNILHIYHSGVGNTRLVAEQLHHYINQVCPSQLFTVENASAEAVTNSQYLILGFPTYHCQPSDSIMKFIEALPEYPEPKYAFIYTSCGLYPANTLRIFAQLCARKNIRVVYDSWYRAPATDGVLLTPGVKLFKQFPKDMTVRLQIDAKQFITRIQNTELLSYIPRFKLYGILNYPNRYFALKHKHTIYIDDSSCIACGKCICNCPQHALSFDEEKHVQFSPKPCESCLRCVHHCPVAAMSIRKNHKPKQLFDTHFYDVIQASWLNK</sequence>
<evidence type="ECO:0000256" key="4">
    <source>
        <dbReference type="ARBA" id="ARBA00023004"/>
    </source>
</evidence>
<evidence type="ECO:0000313" key="7">
    <source>
        <dbReference type="EMBL" id="TLG74188.1"/>
    </source>
</evidence>
<organism evidence="7 8">
    <name type="scientific">Culicoidibacter larvae</name>
    <dbReference type="NCBI Taxonomy" id="2579976"/>
    <lineage>
        <taxon>Bacteria</taxon>
        <taxon>Bacillati</taxon>
        <taxon>Bacillota</taxon>
        <taxon>Culicoidibacteria</taxon>
        <taxon>Culicoidibacterales</taxon>
        <taxon>Culicoidibacteraceae</taxon>
        <taxon>Culicoidibacter</taxon>
    </lineage>
</organism>
<comment type="function">
    <text evidence="1">Ferredoxins are iron-sulfur proteins that transfer electrons in a wide variety of metabolic reactions.</text>
</comment>
<comment type="caution">
    <text evidence="7">The sequence shown here is derived from an EMBL/GenBank/DDBJ whole genome shotgun (WGS) entry which is preliminary data.</text>
</comment>
<evidence type="ECO:0000256" key="5">
    <source>
        <dbReference type="ARBA" id="ARBA00023014"/>
    </source>
</evidence>
<dbReference type="InterPro" id="IPR029039">
    <property type="entry name" value="Flavoprotein-like_sf"/>
</dbReference>
<evidence type="ECO:0000259" key="6">
    <source>
        <dbReference type="PROSITE" id="PS51379"/>
    </source>
</evidence>
<feature type="domain" description="4Fe-4S ferredoxin-type" evidence="6">
    <location>
        <begin position="215"/>
        <end position="244"/>
    </location>
</feature>
<dbReference type="InterPro" id="IPR050157">
    <property type="entry name" value="PSI_iron-sulfur_center"/>
</dbReference>
<dbReference type="SUPFAM" id="SSF52218">
    <property type="entry name" value="Flavoproteins"/>
    <property type="match status" value="1"/>
</dbReference>
<evidence type="ECO:0000256" key="1">
    <source>
        <dbReference type="ARBA" id="ARBA00003532"/>
    </source>
</evidence>
<dbReference type="InParanoid" id="A0A5R8QCF7"/>
<dbReference type="Pfam" id="PF14697">
    <property type="entry name" value="Fer4_21"/>
    <property type="match status" value="1"/>
</dbReference>
<gene>
    <name evidence="7" type="ORF">FEZ08_05640</name>
</gene>
<dbReference type="AlphaFoldDB" id="A0A5R8QCF7"/>
<reference evidence="7 8" key="1">
    <citation type="submission" date="2019-05" db="EMBL/GenBank/DDBJ databases">
        <title>Culicoidintestinum kansasii gen. nov., sp. nov. from the gastrointestinal tract of the biting midge, Culicoides sonorensis.</title>
        <authorList>
            <person name="Neupane S."/>
            <person name="Ghosh A."/>
            <person name="Gunther S."/>
            <person name="Martin K."/>
            <person name="Zurek L."/>
        </authorList>
    </citation>
    <scope>NUCLEOTIDE SEQUENCE [LARGE SCALE GENOMIC DNA]</scope>
    <source>
        <strain evidence="7 8">CS-1</strain>
    </source>
</reference>
<keyword evidence="3" id="KW-0479">Metal-binding</keyword>
<name>A0A5R8QCF7_9FIRM</name>
<dbReference type="InterPro" id="IPR047964">
    <property type="entry name" value="EFR1-like"/>
</dbReference>
<evidence type="ECO:0000256" key="3">
    <source>
        <dbReference type="ARBA" id="ARBA00022723"/>
    </source>
</evidence>
<dbReference type="RefSeq" id="WP_138190740.1">
    <property type="nucleotide sequence ID" value="NZ_VBWP01000004.1"/>
</dbReference>
<accession>A0A5R8QCF7</accession>
<dbReference type="NCBIfam" id="NF038196">
    <property type="entry name" value="ferrodoxin_EFR1"/>
    <property type="match status" value="1"/>
</dbReference>
<dbReference type="Gene3D" id="3.40.50.360">
    <property type="match status" value="1"/>
</dbReference>
<dbReference type="Proteomes" id="UP000306912">
    <property type="component" value="Unassembled WGS sequence"/>
</dbReference>
<dbReference type="PROSITE" id="PS51379">
    <property type="entry name" value="4FE4S_FER_2"/>
    <property type="match status" value="2"/>
</dbReference>
<evidence type="ECO:0000256" key="2">
    <source>
        <dbReference type="ARBA" id="ARBA00022485"/>
    </source>
</evidence>
<dbReference type="Gene3D" id="3.30.70.20">
    <property type="match status" value="1"/>
</dbReference>
<keyword evidence="2" id="KW-0004">4Fe-4S</keyword>
<dbReference type="PANTHER" id="PTHR24960:SF86">
    <property type="entry name" value="FERREDOXIN"/>
    <property type="match status" value="1"/>
</dbReference>
<dbReference type="PANTHER" id="PTHR24960">
    <property type="entry name" value="PHOTOSYSTEM I IRON-SULFUR CENTER-RELATED"/>
    <property type="match status" value="1"/>
</dbReference>
<dbReference type="GO" id="GO:0046872">
    <property type="term" value="F:metal ion binding"/>
    <property type="evidence" value="ECO:0007669"/>
    <property type="project" value="UniProtKB-KW"/>
</dbReference>
<keyword evidence="5" id="KW-0411">Iron-sulfur</keyword>
<protein>
    <submittedName>
        <fullName evidence="7">4Fe-4S dicluster domain-containing protein</fullName>
    </submittedName>
</protein>
<feature type="domain" description="4Fe-4S ferredoxin-type" evidence="6">
    <location>
        <begin position="185"/>
        <end position="214"/>
    </location>
</feature>